<proteinExistence type="predicted"/>
<evidence type="ECO:0000313" key="2">
    <source>
        <dbReference type="Proteomes" id="UP000004407"/>
    </source>
</evidence>
<accession>G6B0A3</accession>
<evidence type="ECO:0000313" key="1">
    <source>
        <dbReference type="EMBL" id="EHJ37777.1"/>
    </source>
</evidence>
<dbReference type="EMBL" id="AFZZ01000198">
    <property type="protein sequence ID" value="EHJ37777.1"/>
    <property type="molecule type" value="Genomic_DNA"/>
</dbReference>
<name>G6B0A3_9BACT</name>
<protein>
    <submittedName>
        <fullName evidence="1">Uncharacterized protein</fullName>
    </submittedName>
</protein>
<sequence>MQLRKQINPFFLFLYNSFAFSCRLSIKFINLCVIPLMITETTRNRTNYR</sequence>
<dbReference type="AlphaFoldDB" id="G6B0A3"/>
<comment type="caution">
    <text evidence="1">The sequence shown here is derived from an EMBL/GenBank/DDBJ whole genome shotgun (WGS) entry which is preliminary data.</text>
</comment>
<dbReference type="Proteomes" id="UP000004407">
    <property type="component" value="Unassembled WGS sequence"/>
</dbReference>
<dbReference type="PROSITE" id="PS51257">
    <property type="entry name" value="PROKAR_LIPOPROTEIN"/>
    <property type="match status" value="1"/>
</dbReference>
<organism evidence="1 2">
    <name type="scientific">Leyella stercorea DSM 18206</name>
    <dbReference type="NCBI Taxonomy" id="1002367"/>
    <lineage>
        <taxon>Bacteria</taxon>
        <taxon>Pseudomonadati</taxon>
        <taxon>Bacteroidota</taxon>
        <taxon>Bacteroidia</taxon>
        <taxon>Bacteroidales</taxon>
        <taxon>Prevotellaceae</taxon>
        <taxon>Leyella</taxon>
    </lineage>
</organism>
<reference evidence="1 2" key="1">
    <citation type="submission" date="2011-08" db="EMBL/GenBank/DDBJ databases">
        <authorList>
            <person name="Weinstock G."/>
            <person name="Sodergren E."/>
            <person name="Clifton S."/>
            <person name="Fulton L."/>
            <person name="Fulton B."/>
            <person name="Courtney L."/>
            <person name="Fronick C."/>
            <person name="Harrison M."/>
            <person name="Strong C."/>
            <person name="Farmer C."/>
            <person name="Delahaunty K."/>
            <person name="Markovic C."/>
            <person name="Hall O."/>
            <person name="Minx P."/>
            <person name="Tomlinson C."/>
            <person name="Mitreva M."/>
            <person name="Hou S."/>
            <person name="Chen J."/>
            <person name="Wollam A."/>
            <person name="Pepin K.H."/>
            <person name="Johnson M."/>
            <person name="Bhonagiri V."/>
            <person name="Zhang X."/>
            <person name="Suruliraj S."/>
            <person name="Warren W."/>
            <person name="Chinwalla A."/>
            <person name="Mardis E.R."/>
            <person name="Wilson R.K."/>
        </authorList>
    </citation>
    <scope>NUCLEOTIDE SEQUENCE [LARGE SCALE GENOMIC DNA]</scope>
    <source>
        <strain evidence="1 2">DSM 18206</strain>
    </source>
</reference>
<gene>
    <name evidence="1" type="ORF">HMPREF0673_02321</name>
</gene>
<dbReference type="HOGENOM" id="CLU_3139285_0_0_10"/>